<name>A0A8K0K4A1_LADFU</name>
<accession>A0A8K0K4A1</accession>
<feature type="region of interest" description="Disordered" evidence="1">
    <location>
        <begin position="1"/>
        <end position="40"/>
    </location>
</feature>
<evidence type="ECO:0000256" key="1">
    <source>
        <dbReference type="SAM" id="MobiDB-lite"/>
    </source>
</evidence>
<feature type="region of interest" description="Disordered" evidence="1">
    <location>
        <begin position="133"/>
        <end position="190"/>
    </location>
</feature>
<comment type="caution">
    <text evidence="2">The sequence shown here is derived from an EMBL/GenBank/DDBJ whole genome shotgun (WGS) entry which is preliminary data.</text>
</comment>
<keyword evidence="3" id="KW-1185">Reference proteome</keyword>
<dbReference type="EMBL" id="KZ308357">
    <property type="protein sequence ID" value="KAG8228062.1"/>
    <property type="molecule type" value="Genomic_DNA"/>
</dbReference>
<gene>
    <name evidence="2" type="ORF">J437_LFUL007232</name>
</gene>
<reference evidence="2" key="2">
    <citation type="submission" date="2017-10" db="EMBL/GenBank/DDBJ databases">
        <title>Ladona fulva Genome sequencing and assembly.</title>
        <authorList>
            <person name="Murali S."/>
            <person name="Richards S."/>
            <person name="Bandaranaike D."/>
            <person name="Bellair M."/>
            <person name="Blankenburg K."/>
            <person name="Chao H."/>
            <person name="Dinh H."/>
            <person name="Doddapaneni H."/>
            <person name="Dugan-Rocha S."/>
            <person name="Elkadiri S."/>
            <person name="Gnanaolivu R."/>
            <person name="Hernandez B."/>
            <person name="Skinner E."/>
            <person name="Javaid M."/>
            <person name="Lee S."/>
            <person name="Li M."/>
            <person name="Ming W."/>
            <person name="Munidasa M."/>
            <person name="Muniz J."/>
            <person name="Nguyen L."/>
            <person name="Hughes D."/>
            <person name="Osuji N."/>
            <person name="Pu L.-L."/>
            <person name="Puazo M."/>
            <person name="Qu C."/>
            <person name="Quiroz J."/>
            <person name="Raj R."/>
            <person name="Weissenberger G."/>
            <person name="Xin Y."/>
            <person name="Zou X."/>
            <person name="Han Y."/>
            <person name="Worley K."/>
            <person name="Muzny D."/>
            <person name="Gibbs R."/>
        </authorList>
    </citation>
    <scope>NUCLEOTIDE SEQUENCE</scope>
    <source>
        <strain evidence="2">Sampled in the wild</strain>
    </source>
</reference>
<proteinExistence type="predicted"/>
<feature type="compositionally biased region" description="Polar residues" evidence="1">
    <location>
        <begin position="158"/>
        <end position="173"/>
    </location>
</feature>
<dbReference type="AlphaFoldDB" id="A0A8K0K4A1"/>
<feature type="compositionally biased region" description="Polar residues" evidence="1">
    <location>
        <begin position="133"/>
        <end position="146"/>
    </location>
</feature>
<organism evidence="2 3">
    <name type="scientific">Ladona fulva</name>
    <name type="common">Scarce chaser dragonfly</name>
    <name type="synonym">Libellula fulva</name>
    <dbReference type="NCBI Taxonomy" id="123851"/>
    <lineage>
        <taxon>Eukaryota</taxon>
        <taxon>Metazoa</taxon>
        <taxon>Ecdysozoa</taxon>
        <taxon>Arthropoda</taxon>
        <taxon>Hexapoda</taxon>
        <taxon>Insecta</taxon>
        <taxon>Pterygota</taxon>
        <taxon>Palaeoptera</taxon>
        <taxon>Odonata</taxon>
        <taxon>Epiprocta</taxon>
        <taxon>Anisoptera</taxon>
        <taxon>Libelluloidea</taxon>
        <taxon>Libellulidae</taxon>
        <taxon>Ladona</taxon>
    </lineage>
</organism>
<sequence length="190" mass="20487">MEDRAEVDGATPGGDYRGQGGMQGPSRMQSPSRLGATKKIPATAHRMERQMPIPATPMNVTFNLPQGATTGRKYTYADLTPPSPGAQSYSDATNSGEWVAQAGAVIPCRMTPVNPPMNDSYYCQHLRPSPKQNLFGQAGGSSSPMNDSYYCQPLPQTPAINQRTATGRKSSARQPRPRSALRCGPSCNRR</sequence>
<dbReference type="Proteomes" id="UP000792457">
    <property type="component" value="Unassembled WGS sequence"/>
</dbReference>
<protein>
    <submittedName>
        <fullName evidence="2">Uncharacterized protein</fullName>
    </submittedName>
</protein>
<feature type="compositionally biased region" description="Gly residues" evidence="1">
    <location>
        <begin position="11"/>
        <end position="23"/>
    </location>
</feature>
<evidence type="ECO:0000313" key="2">
    <source>
        <dbReference type="EMBL" id="KAG8228062.1"/>
    </source>
</evidence>
<evidence type="ECO:0000313" key="3">
    <source>
        <dbReference type="Proteomes" id="UP000792457"/>
    </source>
</evidence>
<reference evidence="2" key="1">
    <citation type="submission" date="2013-04" db="EMBL/GenBank/DDBJ databases">
        <authorList>
            <person name="Qu J."/>
            <person name="Murali S.C."/>
            <person name="Bandaranaike D."/>
            <person name="Bellair M."/>
            <person name="Blankenburg K."/>
            <person name="Chao H."/>
            <person name="Dinh H."/>
            <person name="Doddapaneni H."/>
            <person name="Downs B."/>
            <person name="Dugan-Rocha S."/>
            <person name="Elkadiri S."/>
            <person name="Gnanaolivu R.D."/>
            <person name="Hernandez B."/>
            <person name="Javaid M."/>
            <person name="Jayaseelan J.C."/>
            <person name="Lee S."/>
            <person name="Li M."/>
            <person name="Ming W."/>
            <person name="Munidasa M."/>
            <person name="Muniz J."/>
            <person name="Nguyen L."/>
            <person name="Ongeri F."/>
            <person name="Osuji N."/>
            <person name="Pu L.-L."/>
            <person name="Puazo M."/>
            <person name="Qu C."/>
            <person name="Quiroz J."/>
            <person name="Raj R."/>
            <person name="Weissenberger G."/>
            <person name="Xin Y."/>
            <person name="Zou X."/>
            <person name="Han Y."/>
            <person name="Richards S."/>
            <person name="Worley K."/>
            <person name="Muzny D."/>
            <person name="Gibbs R."/>
        </authorList>
    </citation>
    <scope>NUCLEOTIDE SEQUENCE</scope>
    <source>
        <strain evidence="2">Sampled in the wild</strain>
    </source>
</reference>